<dbReference type="Gene3D" id="3.30.420.10">
    <property type="entry name" value="Ribonuclease H-like superfamily/Ribonuclease H"/>
    <property type="match status" value="1"/>
</dbReference>
<evidence type="ECO:0000256" key="1">
    <source>
        <dbReference type="ARBA" id="ARBA00022884"/>
    </source>
</evidence>
<dbReference type="InterPro" id="IPR012337">
    <property type="entry name" value="RNaseH-like_sf"/>
</dbReference>
<organism evidence="4 5">
    <name type="scientific">Uncinula necator</name>
    <name type="common">Grape powdery mildew</name>
    <dbReference type="NCBI Taxonomy" id="52586"/>
    <lineage>
        <taxon>Eukaryota</taxon>
        <taxon>Fungi</taxon>
        <taxon>Dikarya</taxon>
        <taxon>Ascomycota</taxon>
        <taxon>Pezizomycotina</taxon>
        <taxon>Leotiomycetes</taxon>
        <taxon>Erysiphales</taxon>
        <taxon>Erysiphaceae</taxon>
        <taxon>Erysiphe</taxon>
    </lineage>
</organism>
<evidence type="ECO:0000259" key="3">
    <source>
        <dbReference type="PROSITE" id="PS50994"/>
    </source>
</evidence>
<dbReference type="PANTHER" id="PTHR37984:SF5">
    <property type="entry name" value="PROTEIN NYNRIN-LIKE"/>
    <property type="match status" value="1"/>
</dbReference>
<feature type="region of interest" description="Disordered" evidence="2">
    <location>
        <begin position="648"/>
        <end position="679"/>
    </location>
</feature>
<evidence type="ECO:0000313" key="5">
    <source>
        <dbReference type="Proteomes" id="UP000030854"/>
    </source>
</evidence>
<feature type="compositionally biased region" description="Polar residues" evidence="2">
    <location>
        <begin position="648"/>
        <end position="662"/>
    </location>
</feature>
<protein>
    <recommendedName>
        <fullName evidence="3">Integrase catalytic domain-containing protein</fullName>
    </recommendedName>
</protein>
<dbReference type="OMA" id="HQIMAPK"/>
<sequence length="703" mass="79329">MTACQAHPACSIAFDNSDKNEQYFIDRQYYSDLSNRRNKSSNSRQRTPVKRCFICQKSGCWSSRHSVIEREKAKERYNKNFKRVAERQYDQFLVDFEGKSDYDDDNNDTEIKIQTLITDINKFEIPDSEAFITEVGTINLTEASKLITKLSDRSAVHALLRENDDIEDHQIMAPKLTSSFIVSDRYGHSKFHGVMIDTGAAGKSTAGYNQYLAYCRLFSSIPINESEKGAVNATFGIGSTTSIGSIIIGTPIGECEFHILKTNTPFLLSLNDMDKRGIILDTLRNILVTNNGGSIPIVRKFGHPFMMWGTMVTSTCYLTETELRTLHRRFGHPSAIKLLNLLEKAGHNDRTHRRLLEAINNNCAKCQKYAGAPMRFKFTLRYDVDFNHSIFMDVMYIDGSPVLHVVDEATRFQAAKWLKNMSSQHIWEALRMCWIDVYLGPPDIINHDAGTNFTSHEFLQNAQALAIETKTAPVESANSMGIVERYHKPLRRAYEIIKEDLGTNNSLEQKAMVLQMATKAINDTAGYDGIVPTLLVFGAFPRISNIDPPAPSIAKRAAAIRKAMLEVSKLRAKRQVTDALRTRNGPVTSDIPIGSDVLIWRVHENSWNGPYKILAINGETATVKMPHGPANFRSTNIKLYNHPTNANNELEIENTSSPINADNSRRRQPVRNAGLPTRYQDSVYLNEESKPNFSVSRRKDPSL</sequence>
<reference evidence="4 5" key="1">
    <citation type="journal article" date="2014" name="BMC Genomics">
        <title>Adaptive genomic structural variation in the grape powdery mildew pathogen, Erysiphe necator.</title>
        <authorList>
            <person name="Jones L."/>
            <person name="Riaz S."/>
            <person name="Morales-Cruz A."/>
            <person name="Amrine K.C."/>
            <person name="McGuire B."/>
            <person name="Gubler W.D."/>
            <person name="Walker M.A."/>
            <person name="Cantu D."/>
        </authorList>
    </citation>
    <scope>NUCLEOTIDE SEQUENCE [LARGE SCALE GENOMIC DNA]</scope>
    <source>
        <strain evidence="5">c</strain>
    </source>
</reference>
<dbReference type="InterPro" id="IPR036397">
    <property type="entry name" value="RNaseH_sf"/>
</dbReference>
<dbReference type="GO" id="GO:0003723">
    <property type="term" value="F:RNA binding"/>
    <property type="evidence" value="ECO:0007669"/>
    <property type="project" value="UniProtKB-KW"/>
</dbReference>
<dbReference type="AlphaFoldDB" id="A0A0B1NWQ9"/>
<keyword evidence="1" id="KW-0694">RNA-binding</keyword>
<dbReference type="InterPro" id="IPR050951">
    <property type="entry name" value="Retrovirus_Pol_polyprotein"/>
</dbReference>
<dbReference type="PROSITE" id="PS50994">
    <property type="entry name" value="INTEGRASE"/>
    <property type="match status" value="1"/>
</dbReference>
<dbReference type="EMBL" id="JNVN01004323">
    <property type="protein sequence ID" value="KHJ30398.1"/>
    <property type="molecule type" value="Genomic_DNA"/>
</dbReference>
<keyword evidence="5" id="KW-1185">Reference proteome</keyword>
<name>A0A0B1NWQ9_UNCNE</name>
<proteinExistence type="predicted"/>
<evidence type="ECO:0000256" key="2">
    <source>
        <dbReference type="SAM" id="MobiDB-lite"/>
    </source>
</evidence>
<feature type="domain" description="Integrase catalytic" evidence="3">
    <location>
        <begin position="369"/>
        <end position="540"/>
    </location>
</feature>
<gene>
    <name evidence="4" type="ORF">EV44_g4218</name>
</gene>
<dbReference type="GO" id="GO:0005634">
    <property type="term" value="C:nucleus"/>
    <property type="evidence" value="ECO:0007669"/>
    <property type="project" value="UniProtKB-ARBA"/>
</dbReference>
<dbReference type="Proteomes" id="UP000030854">
    <property type="component" value="Unassembled WGS sequence"/>
</dbReference>
<dbReference type="HOGENOM" id="CLU_002055_3_1_1"/>
<dbReference type="GO" id="GO:0015074">
    <property type="term" value="P:DNA integration"/>
    <property type="evidence" value="ECO:0007669"/>
    <property type="project" value="InterPro"/>
</dbReference>
<dbReference type="InterPro" id="IPR001584">
    <property type="entry name" value="Integrase_cat-core"/>
</dbReference>
<comment type="caution">
    <text evidence="4">The sequence shown here is derived from an EMBL/GenBank/DDBJ whole genome shotgun (WGS) entry which is preliminary data.</text>
</comment>
<evidence type="ECO:0000313" key="4">
    <source>
        <dbReference type="EMBL" id="KHJ30398.1"/>
    </source>
</evidence>
<accession>A0A0B1NWQ9</accession>
<dbReference type="PANTHER" id="PTHR37984">
    <property type="entry name" value="PROTEIN CBG26694"/>
    <property type="match status" value="1"/>
</dbReference>
<dbReference type="SUPFAM" id="SSF53098">
    <property type="entry name" value="Ribonuclease H-like"/>
    <property type="match status" value="1"/>
</dbReference>